<evidence type="ECO:0008006" key="3">
    <source>
        <dbReference type="Google" id="ProtNLM"/>
    </source>
</evidence>
<name>A0A9X3J5T8_9BACT</name>
<protein>
    <recommendedName>
        <fullName evidence="3">Cupin domain-containing protein</fullName>
    </recommendedName>
</protein>
<dbReference type="AlphaFoldDB" id="A0A9X3J5T8"/>
<gene>
    <name evidence="1" type="ORF">OU798_08000</name>
</gene>
<reference evidence="1" key="1">
    <citation type="submission" date="2022-11" db="EMBL/GenBank/DDBJ databases">
        <title>Marilongibacter aestuarii gen. nov., sp. nov., isolated from tidal flat sediment.</title>
        <authorList>
            <person name="Jiayan W."/>
        </authorList>
    </citation>
    <scope>NUCLEOTIDE SEQUENCE</scope>
    <source>
        <strain evidence="1">Z1-6</strain>
    </source>
</reference>
<comment type="caution">
    <text evidence="1">The sequence shown here is derived from an EMBL/GenBank/DDBJ whole genome shotgun (WGS) entry which is preliminary data.</text>
</comment>
<dbReference type="InterPro" id="IPR011051">
    <property type="entry name" value="RmlC_Cupin_sf"/>
</dbReference>
<dbReference type="SUPFAM" id="SSF51182">
    <property type="entry name" value="RmlC-like cupins"/>
    <property type="match status" value="1"/>
</dbReference>
<dbReference type="RefSeq" id="WP_343332615.1">
    <property type="nucleotide sequence ID" value="NZ_JAPOHD010000015.1"/>
</dbReference>
<keyword evidence="2" id="KW-1185">Reference proteome</keyword>
<proteinExistence type="predicted"/>
<evidence type="ECO:0000313" key="1">
    <source>
        <dbReference type="EMBL" id="MCY1720282.1"/>
    </source>
</evidence>
<evidence type="ECO:0000313" key="2">
    <source>
        <dbReference type="Proteomes" id="UP001145087"/>
    </source>
</evidence>
<accession>A0A9X3J5T8</accession>
<organism evidence="1 2">
    <name type="scientific">Draconibacterium aestuarii</name>
    <dbReference type="NCBI Taxonomy" id="2998507"/>
    <lineage>
        <taxon>Bacteria</taxon>
        <taxon>Pseudomonadati</taxon>
        <taxon>Bacteroidota</taxon>
        <taxon>Bacteroidia</taxon>
        <taxon>Marinilabiliales</taxon>
        <taxon>Prolixibacteraceae</taxon>
        <taxon>Draconibacterium</taxon>
    </lineage>
</organism>
<dbReference type="EMBL" id="JAPOHD010000015">
    <property type="protein sequence ID" value="MCY1720282.1"/>
    <property type="molecule type" value="Genomic_DNA"/>
</dbReference>
<dbReference type="Proteomes" id="UP001145087">
    <property type="component" value="Unassembled WGS sequence"/>
</dbReference>
<sequence>MKIKKEDITVVKETPGMILRKQEGFGGHTIAYHELPKGTDFTPLLKGLTNDLCHCPHWGYLFEGSMQIIYHDGSEEVISAGEAFYLPGGHTLIVKEDIKLMDFSPTTELNEVFANVEKRMTELG</sequence>